<evidence type="ECO:0000259" key="3">
    <source>
        <dbReference type="PROSITE" id="PS50168"/>
    </source>
</evidence>
<dbReference type="GO" id="GO:0042981">
    <property type="term" value="P:regulation of apoptotic process"/>
    <property type="evidence" value="ECO:0007669"/>
    <property type="project" value="InterPro"/>
</dbReference>
<evidence type="ECO:0000259" key="2">
    <source>
        <dbReference type="PROSITE" id="PS50017"/>
    </source>
</evidence>
<dbReference type="GO" id="GO:0045089">
    <property type="term" value="P:positive regulation of innate immune response"/>
    <property type="evidence" value="ECO:0007669"/>
    <property type="project" value="TreeGrafter"/>
</dbReference>
<dbReference type="InterPro" id="IPR001875">
    <property type="entry name" value="DED_dom"/>
</dbReference>
<dbReference type="OrthoDB" id="100767at2759"/>
<dbReference type="PANTHER" id="PTHR15077:SF10">
    <property type="entry name" value="FAS-ASSOCIATED DEATH DOMAIN PROTEIN"/>
    <property type="match status" value="1"/>
</dbReference>
<dbReference type="GO" id="GO:0097191">
    <property type="term" value="P:extrinsic apoptotic signaling pathway"/>
    <property type="evidence" value="ECO:0007669"/>
    <property type="project" value="TreeGrafter"/>
</dbReference>
<feature type="domain" description="Death" evidence="2">
    <location>
        <begin position="151"/>
        <end position="224"/>
    </location>
</feature>
<protein>
    <submittedName>
        <fullName evidence="4 5">Fas-associated death domain</fullName>
    </submittedName>
</protein>
<dbReference type="Pfam" id="PF00531">
    <property type="entry name" value="Death"/>
    <property type="match status" value="1"/>
</dbReference>
<feature type="domain" description="DED" evidence="3">
    <location>
        <begin position="7"/>
        <end position="91"/>
    </location>
</feature>
<dbReference type="Proteomes" id="UP001152320">
    <property type="component" value="Chromosome 20"/>
</dbReference>
<dbReference type="Gene3D" id="1.10.533.10">
    <property type="entry name" value="Death Domain, Fas"/>
    <property type="match status" value="2"/>
</dbReference>
<dbReference type="EMBL" id="MK455781">
    <property type="protein sequence ID" value="QEE04399.1"/>
    <property type="molecule type" value="mRNA"/>
</dbReference>
<dbReference type="InterPro" id="IPR011029">
    <property type="entry name" value="DEATH-like_dom_sf"/>
</dbReference>
<evidence type="ECO:0000313" key="6">
    <source>
        <dbReference type="Proteomes" id="UP001152320"/>
    </source>
</evidence>
<accession>A0A5B9CTJ3</accession>
<keyword evidence="6" id="KW-1185">Reference proteome</keyword>
<evidence type="ECO:0000256" key="1">
    <source>
        <dbReference type="SAM" id="MobiDB-lite"/>
    </source>
</evidence>
<sequence>MANYSNEITNAVLSINAELGNDSDILHNLKWLCGTRRGDVFTSRMSEECTSFLKLFEILNDLCIISPDNVTFLSKILEDVGKLNLKAMIDRASQDNHRNRNERQLPSGNRQVHETQHRPVEPVSPQVVMAPREELLGEDLMPHFEVLVQYIGRDWRYLGRQLGLQEFDFENIMEQYPRNLREQVMKMLSTWKERYRVKATKAVLVKALRKCRMNLAADILEKMSVTSG</sequence>
<dbReference type="PROSITE" id="PS50168">
    <property type="entry name" value="DED"/>
    <property type="match status" value="1"/>
</dbReference>
<dbReference type="SMR" id="A0A5B9CTJ3"/>
<proteinExistence type="evidence at transcript level"/>
<dbReference type="GO" id="GO:0005123">
    <property type="term" value="F:death receptor binding"/>
    <property type="evidence" value="ECO:0007669"/>
    <property type="project" value="TreeGrafter"/>
</dbReference>
<dbReference type="GO" id="GO:0089720">
    <property type="term" value="F:caspase binding"/>
    <property type="evidence" value="ECO:0007669"/>
    <property type="project" value="TreeGrafter"/>
</dbReference>
<dbReference type="SUPFAM" id="SSF47986">
    <property type="entry name" value="DEATH domain"/>
    <property type="match status" value="2"/>
</dbReference>
<organism evidence="5">
    <name type="scientific">Holothuria leucospilota</name>
    <name type="common">Black long sea cucumber</name>
    <name type="synonym">Mertensiothuria leucospilota</name>
    <dbReference type="NCBI Taxonomy" id="206669"/>
    <lineage>
        <taxon>Eukaryota</taxon>
        <taxon>Metazoa</taxon>
        <taxon>Echinodermata</taxon>
        <taxon>Eleutherozoa</taxon>
        <taxon>Echinozoa</taxon>
        <taxon>Holothuroidea</taxon>
        <taxon>Aspidochirotacea</taxon>
        <taxon>Aspidochirotida</taxon>
        <taxon>Holothuriidae</taxon>
        <taxon>Holothuria</taxon>
    </lineage>
</organism>
<dbReference type="PROSITE" id="PS50017">
    <property type="entry name" value="DEATH_DOMAIN"/>
    <property type="match status" value="1"/>
</dbReference>
<dbReference type="AlphaFoldDB" id="A0A5B9CTJ3"/>
<reference evidence="5" key="1">
    <citation type="submission" date="2019-01" db="EMBL/GenBank/DDBJ databases">
        <title>A novel FADD from tropical sea cucumber (Holothuria leucospilota): Molecular characterization, inducible expression and involvement of apoptosis.</title>
        <authorList>
            <person name="Ren C."/>
        </authorList>
    </citation>
    <scope>NUCLEOTIDE SEQUENCE</scope>
</reference>
<dbReference type="FunFam" id="1.10.533.10:FF:000059">
    <property type="entry name" value="Fas-associated via death domain"/>
    <property type="match status" value="1"/>
</dbReference>
<name>A0A5B9CTJ3_HOLLE</name>
<evidence type="ECO:0000313" key="5">
    <source>
        <dbReference type="EMBL" id="QEE04399.1"/>
    </source>
</evidence>
<evidence type="ECO:0000313" key="4">
    <source>
        <dbReference type="EMBL" id="KAJ8022456.1"/>
    </source>
</evidence>
<reference evidence="4" key="2">
    <citation type="submission" date="2021-10" db="EMBL/GenBank/DDBJ databases">
        <title>Tropical sea cucumber genome reveals ecological adaptation and Cuvierian tubules defense mechanism.</title>
        <authorList>
            <person name="Chen T."/>
        </authorList>
    </citation>
    <scope>NUCLEOTIDE SEQUENCE</scope>
    <source>
        <strain evidence="4">Nanhai2018</strain>
        <tissue evidence="4">Muscle</tissue>
    </source>
</reference>
<feature type="compositionally biased region" description="Basic and acidic residues" evidence="1">
    <location>
        <begin position="92"/>
        <end position="103"/>
    </location>
</feature>
<dbReference type="SMART" id="SM00005">
    <property type="entry name" value="DEATH"/>
    <property type="match status" value="1"/>
</dbReference>
<dbReference type="InterPro" id="IPR016729">
    <property type="entry name" value="FADD"/>
</dbReference>
<dbReference type="EMBL" id="JAIZAY010000020">
    <property type="protein sequence ID" value="KAJ8022456.1"/>
    <property type="molecule type" value="Genomic_DNA"/>
</dbReference>
<dbReference type="PANTHER" id="PTHR15077">
    <property type="entry name" value="FAS-ASSOCIATING DEATH DOMAIN-CONTAINING PROTEIN FADD"/>
    <property type="match status" value="1"/>
</dbReference>
<dbReference type="GO" id="GO:0031265">
    <property type="term" value="C:CD95 death-inducing signaling complex"/>
    <property type="evidence" value="ECO:0007669"/>
    <property type="project" value="TreeGrafter"/>
</dbReference>
<feature type="region of interest" description="Disordered" evidence="1">
    <location>
        <begin position="92"/>
        <end position="120"/>
    </location>
</feature>
<gene>
    <name evidence="5" type="primary">FADD</name>
    <name evidence="4" type="ORF">HOLleu_37355</name>
</gene>
<feature type="compositionally biased region" description="Basic and acidic residues" evidence="1">
    <location>
        <begin position="111"/>
        <end position="120"/>
    </location>
</feature>
<dbReference type="InterPro" id="IPR000488">
    <property type="entry name" value="Death_dom"/>
</dbReference>